<accession>A0AAD5XRG8</accession>
<comment type="caution">
    <text evidence="3">The sequence shown here is derived from an EMBL/GenBank/DDBJ whole genome shotgun (WGS) entry which is preliminary data.</text>
</comment>
<evidence type="ECO:0000313" key="4">
    <source>
        <dbReference type="Proteomes" id="UP001211065"/>
    </source>
</evidence>
<keyword evidence="4" id="KW-1185">Reference proteome</keyword>
<reference evidence="3" key="1">
    <citation type="submission" date="2020-05" db="EMBL/GenBank/DDBJ databases">
        <title>Phylogenomic resolution of chytrid fungi.</title>
        <authorList>
            <person name="Stajich J.E."/>
            <person name="Amses K."/>
            <person name="Simmons R."/>
            <person name="Seto K."/>
            <person name="Myers J."/>
            <person name="Bonds A."/>
            <person name="Quandt C.A."/>
            <person name="Barry K."/>
            <person name="Liu P."/>
            <person name="Grigoriev I."/>
            <person name="Longcore J.E."/>
            <person name="James T.Y."/>
        </authorList>
    </citation>
    <scope>NUCLEOTIDE SEQUENCE</scope>
    <source>
        <strain evidence="3">JEL0476</strain>
    </source>
</reference>
<dbReference type="GO" id="GO:0016787">
    <property type="term" value="F:hydrolase activity"/>
    <property type="evidence" value="ECO:0007669"/>
    <property type="project" value="UniProtKB-KW"/>
</dbReference>
<dbReference type="Pfam" id="PF03959">
    <property type="entry name" value="FSH1"/>
    <property type="match status" value="1"/>
</dbReference>
<evidence type="ECO:0000259" key="2">
    <source>
        <dbReference type="Pfam" id="PF03959"/>
    </source>
</evidence>
<dbReference type="InterPro" id="IPR029058">
    <property type="entry name" value="AB_hydrolase_fold"/>
</dbReference>
<gene>
    <name evidence="3" type="ORF">HK099_002803</name>
</gene>
<dbReference type="Gene3D" id="3.40.50.1820">
    <property type="entry name" value="alpha/beta hydrolase"/>
    <property type="match status" value="1"/>
</dbReference>
<dbReference type="EMBL" id="JADGJW010001961">
    <property type="protein sequence ID" value="KAJ3200152.1"/>
    <property type="molecule type" value="Genomic_DNA"/>
</dbReference>
<name>A0AAD5XRG8_9FUNG</name>
<dbReference type="GO" id="GO:0005634">
    <property type="term" value="C:nucleus"/>
    <property type="evidence" value="ECO:0007669"/>
    <property type="project" value="TreeGrafter"/>
</dbReference>
<protein>
    <recommendedName>
        <fullName evidence="2">Serine hydrolase domain-containing protein</fullName>
    </recommendedName>
</protein>
<dbReference type="SUPFAM" id="SSF53474">
    <property type="entry name" value="alpha/beta-Hydrolases"/>
    <property type="match status" value="1"/>
</dbReference>
<dbReference type="InterPro" id="IPR050593">
    <property type="entry name" value="LovG"/>
</dbReference>
<dbReference type="PANTHER" id="PTHR48070:SF6">
    <property type="entry name" value="ESTERASE OVCA2"/>
    <property type="match status" value="1"/>
</dbReference>
<evidence type="ECO:0000256" key="1">
    <source>
        <dbReference type="ARBA" id="ARBA00022801"/>
    </source>
</evidence>
<evidence type="ECO:0000313" key="3">
    <source>
        <dbReference type="EMBL" id="KAJ3200152.1"/>
    </source>
</evidence>
<keyword evidence="1" id="KW-0378">Hydrolase</keyword>
<organism evidence="3 4">
    <name type="scientific">Clydaea vesicula</name>
    <dbReference type="NCBI Taxonomy" id="447962"/>
    <lineage>
        <taxon>Eukaryota</taxon>
        <taxon>Fungi</taxon>
        <taxon>Fungi incertae sedis</taxon>
        <taxon>Chytridiomycota</taxon>
        <taxon>Chytridiomycota incertae sedis</taxon>
        <taxon>Chytridiomycetes</taxon>
        <taxon>Lobulomycetales</taxon>
        <taxon>Lobulomycetaceae</taxon>
        <taxon>Clydaea</taxon>
    </lineage>
</organism>
<dbReference type="Proteomes" id="UP001211065">
    <property type="component" value="Unassembled WGS sequence"/>
</dbReference>
<proteinExistence type="predicted"/>
<sequence length="232" mass="26713">MTKILCLHGYLFNADELKSELAPIENLFNANSNNTVKFYYLNAPNILTKEKTFTELYNTAKDDFKITDEKKILEFVEKCTPKGKSLSWDNENNPQSPFQDSIDTLKNYLENVEGDFDGIFCYSQGCEIGVILNAILENKIENKVINHKNLKFAVFLCGLFPKNFQQKELLSINETQTLNVIGLKDTIVKNELSFEFAKNFKNCQILKFNGGHHLPKDQDSLNKIKEFIEKFT</sequence>
<feature type="domain" description="Serine hydrolase" evidence="2">
    <location>
        <begin position="2"/>
        <end position="223"/>
    </location>
</feature>
<dbReference type="AlphaFoldDB" id="A0AAD5XRG8"/>
<dbReference type="PANTHER" id="PTHR48070">
    <property type="entry name" value="ESTERASE OVCA2"/>
    <property type="match status" value="1"/>
</dbReference>
<dbReference type="InterPro" id="IPR005645">
    <property type="entry name" value="FSH-like_dom"/>
</dbReference>
<dbReference type="GO" id="GO:0005737">
    <property type="term" value="C:cytoplasm"/>
    <property type="evidence" value="ECO:0007669"/>
    <property type="project" value="TreeGrafter"/>
</dbReference>